<dbReference type="GeneID" id="5721718"/>
<name>A0A2K3DH26_CHLRE</name>
<dbReference type="Proteomes" id="UP000006906">
    <property type="component" value="Chromosome 8"/>
</dbReference>
<proteinExistence type="predicted"/>
<evidence type="ECO:0000313" key="3">
    <source>
        <dbReference type="Proteomes" id="UP000006906"/>
    </source>
</evidence>
<dbReference type="OrthoDB" id="543788at2759"/>
<feature type="compositionally biased region" description="Gly residues" evidence="1">
    <location>
        <begin position="771"/>
        <end position="788"/>
    </location>
</feature>
<feature type="compositionally biased region" description="Pro residues" evidence="1">
    <location>
        <begin position="408"/>
        <end position="418"/>
    </location>
</feature>
<dbReference type="InParanoid" id="A0A2K3DH26"/>
<organism evidence="2 3">
    <name type="scientific">Chlamydomonas reinhardtii</name>
    <name type="common">Chlamydomonas smithii</name>
    <dbReference type="NCBI Taxonomy" id="3055"/>
    <lineage>
        <taxon>Eukaryota</taxon>
        <taxon>Viridiplantae</taxon>
        <taxon>Chlorophyta</taxon>
        <taxon>core chlorophytes</taxon>
        <taxon>Chlorophyceae</taxon>
        <taxon>CS clade</taxon>
        <taxon>Chlamydomonadales</taxon>
        <taxon>Chlamydomonadaceae</taxon>
        <taxon>Chlamydomonas</taxon>
    </lineage>
</organism>
<feature type="compositionally biased region" description="Polar residues" evidence="1">
    <location>
        <begin position="109"/>
        <end position="130"/>
    </location>
</feature>
<feature type="region of interest" description="Disordered" evidence="1">
    <location>
        <begin position="763"/>
        <end position="788"/>
    </location>
</feature>
<feature type="compositionally biased region" description="Basic and acidic residues" evidence="1">
    <location>
        <begin position="347"/>
        <end position="359"/>
    </location>
</feature>
<feature type="region of interest" description="Disordered" evidence="1">
    <location>
        <begin position="21"/>
        <end position="185"/>
    </location>
</feature>
<dbReference type="ExpressionAtlas" id="A0A2K3DH26">
    <property type="expression patterns" value="baseline"/>
</dbReference>
<dbReference type="Gramene" id="PNW79850">
    <property type="protein sequence ID" value="PNW79850"/>
    <property type="gene ID" value="CHLRE_08g369250v5"/>
</dbReference>
<gene>
    <name evidence="2" type="ORF">CHLRE_08g369250v5</name>
</gene>
<protein>
    <submittedName>
        <fullName evidence="2">Uncharacterized protein</fullName>
    </submittedName>
</protein>
<feature type="compositionally biased region" description="Polar residues" evidence="1">
    <location>
        <begin position="433"/>
        <end position="443"/>
    </location>
</feature>
<feature type="compositionally biased region" description="Polar residues" evidence="1">
    <location>
        <begin position="452"/>
        <end position="467"/>
    </location>
</feature>
<sequence length="788" mass="77901">MSDDAAVASVASRAEELAEELYREVLTPNTSHPAAPPPPPLGDLSFPVDPGADWTPAHTPRTGNSPVPGGLSFSRPGTATSPSHRSRPASALGAGGRASGTASPRRTGTHQPGSPLPSQRHSSVTNSQLVISGGPTAPSPAPAIQPGGGTSSTAPTTTAPTTTAPAGPTQPAPFEAGRPHPHKFISPPRVVAVDSGPYPYLPASSTAVAAGGTSAGAAGTSSPGVPPLQLDLPSHVRGYTLQSISPHGTGNFATGGGAGCSPSGRALGPLAIPSERNTLPPPQAAAAAAAATAGYGSSGGGGGGAPPGQYYYRGGGGGGQRGPDRVDAYLARFQMHTAIRAGFRTRGDDVQRSVEDLEARLQGMRQDPQASGGEGAAAGSAREGQSPQAGASRPHTAGGNATTSHPGPQSPPALPDPPGGRNRFAPPPAGSAFGNSRPPSASQHHAAGPASPHSQRPPSASAPGSNRGSPAHADAAAHASGAGGAGPAGGPGAGAAGAAGQGAYLALPDGSFAGSAPFKAAPSAEGLCFERYNRHQRTTADLPEVQLRYLRPPGATAPQQPRLLAKVPRQGQPPQRSLPNGIPASRIERLSARRRSRSPPKLYQTQPPPTRHDTVTLTGAPAGTTGAGALAGLSTDDFFRSATSLGSPKGRSAAAAAAAADGGGGGSGALAQYLAINTAPATGEPLLDENFYAVLQQHFKSSVLQQTQQLRAHLNVSLPVVLGAMNCVNVTEAPGEAPPGTGTGTFTAATLARLQAQQQAAQVMSGSGRMLSGGGGGGGGSGESGRRA</sequence>
<dbReference type="KEGG" id="cre:CHLRE_08g369250v5"/>
<feature type="region of interest" description="Disordered" evidence="1">
    <location>
        <begin position="347"/>
        <end position="498"/>
    </location>
</feature>
<feature type="compositionally biased region" description="Low complexity" evidence="1">
    <location>
        <begin position="615"/>
        <end position="627"/>
    </location>
</feature>
<feature type="compositionally biased region" description="Gly residues" evidence="1">
    <location>
        <begin position="481"/>
        <end position="498"/>
    </location>
</feature>
<dbReference type="RefSeq" id="XP_042921994.1">
    <property type="nucleotide sequence ID" value="XM_043064993.1"/>
</dbReference>
<feature type="region of interest" description="Disordered" evidence="1">
    <location>
        <begin position="552"/>
        <end position="627"/>
    </location>
</feature>
<dbReference type="AlphaFoldDB" id="A0A2K3DH26"/>
<dbReference type="STRING" id="3055.A0A2K3DH26"/>
<keyword evidence="3" id="KW-1185">Reference proteome</keyword>
<feature type="compositionally biased region" description="Low complexity" evidence="1">
    <location>
        <begin position="151"/>
        <end position="173"/>
    </location>
</feature>
<dbReference type="EMBL" id="CM008969">
    <property type="protein sequence ID" value="PNW79850.1"/>
    <property type="molecule type" value="Genomic_DNA"/>
</dbReference>
<evidence type="ECO:0000313" key="2">
    <source>
        <dbReference type="EMBL" id="PNW79850.1"/>
    </source>
</evidence>
<reference evidence="2 3" key="1">
    <citation type="journal article" date="2007" name="Science">
        <title>The Chlamydomonas genome reveals the evolution of key animal and plant functions.</title>
        <authorList>
            <person name="Merchant S.S."/>
            <person name="Prochnik S.E."/>
            <person name="Vallon O."/>
            <person name="Harris E.H."/>
            <person name="Karpowicz S.J."/>
            <person name="Witman G.B."/>
            <person name="Terry A."/>
            <person name="Salamov A."/>
            <person name="Fritz-Laylin L.K."/>
            <person name="Marechal-Drouard L."/>
            <person name="Marshall W.F."/>
            <person name="Qu L.H."/>
            <person name="Nelson D.R."/>
            <person name="Sanderfoot A.A."/>
            <person name="Spalding M.H."/>
            <person name="Kapitonov V.V."/>
            <person name="Ren Q."/>
            <person name="Ferris P."/>
            <person name="Lindquist E."/>
            <person name="Shapiro H."/>
            <person name="Lucas S.M."/>
            <person name="Grimwood J."/>
            <person name="Schmutz J."/>
            <person name="Cardol P."/>
            <person name="Cerutti H."/>
            <person name="Chanfreau G."/>
            <person name="Chen C.L."/>
            <person name="Cognat V."/>
            <person name="Croft M.T."/>
            <person name="Dent R."/>
            <person name="Dutcher S."/>
            <person name="Fernandez E."/>
            <person name="Fukuzawa H."/>
            <person name="Gonzalez-Ballester D."/>
            <person name="Gonzalez-Halphen D."/>
            <person name="Hallmann A."/>
            <person name="Hanikenne M."/>
            <person name="Hippler M."/>
            <person name="Inwood W."/>
            <person name="Jabbari K."/>
            <person name="Kalanon M."/>
            <person name="Kuras R."/>
            <person name="Lefebvre P.A."/>
            <person name="Lemaire S.D."/>
            <person name="Lobanov A.V."/>
            <person name="Lohr M."/>
            <person name="Manuell A."/>
            <person name="Meier I."/>
            <person name="Mets L."/>
            <person name="Mittag M."/>
            <person name="Mittelmeier T."/>
            <person name="Moroney J.V."/>
            <person name="Moseley J."/>
            <person name="Napoli C."/>
            <person name="Nedelcu A.M."/>
            <person name="Niyogi K."/>
            <person name="Novoselov S.V."/>
            <person name="Paulsen I.T."/>
            <person name="Pazour G."/>
            <person name="Purton S."/>
            <person name="Ral J.P."/>
            <person name="Riano-Pachon D.M."/>
            <person name="Riekhof W."/>
            <person name="Rymarquis L."/>
            <person name="Schroda M."/>
            <person name="Stern D."/>
            <person name="Umen J."/>
            <person name="Willows R."/>
            <person name="Wilson N."/>
            <person name="Zimmer S.L."/>
            <person name="Allmer J."/>
            <person name="Balk J."/>
            <person name="Bisova K."/>
            <person name="Chen C.J."/>
            <person name="Elias M."/>
            <person name="Gendler K."/>
            <person name="Hauser C."/>
            <person name="Lamb M.R."/>
            <person name="Ledford H."/>
            <person name="Long J.C."/>
            <person name="Minagawa J."/>
            <person name="Page M.D."/>
            <person name="Pan J."/>
            <person name="Pootakham W."/>
            <person name="Roje S."/>
            <person name="Rose A."/>
            <person name="Stahlberg E."/>
            <person name="Terauchi A.M."/>
            <person name="Yang P."/>
            <person name="Ball S."/>
            <person name="Bowler C."/>
            <person name="Dieckmann C.L."/>
            <person name="Gladyshev V.N."/>
            <person name="Green P."/>
            <person name="Jorgensen R."/>
            <person name="Mayfield S."/>
            <person name="Mueller-Roeber B."/>
            <person name="Rajamani S."/>
            <person name="Sayre R.T."/>
            <person name="Brokstein P."/>
            <person name="Dubchak I."/>
            <person name="Goodstein D."/>
            <person name="Hornick L."/>
            <person name="Huang Y.W."/>
            <person name="Jhaveri J."/>
            <person name="Luo Y."/>
            <person name="Martinez D."/>
            <person name="Ngau W.C."/>
            <person name="Otillar B."/>
            <person name="Poliakov A."/>
            <person name="Porter A."/>
            <person name="Szajkowski L."/>
            <person name="Werner G."/>
            <person name="Zhou K."/>
            <person name="Grigoriev I.V."/>
            <person name="Rokhsar D.S."/>
            <person name="Grossman A.R."/>
        </authorList>
    </citation>
    <scope>NUCLEOTIDE SEQUENCE [LARGE SCALE GENOMIC DNA]</scope>
    <source>
        <strain evidence="3">CC-503</strain>
    </source>
</reference>
<accession>A0A2K3DH26</accession>
<evidence type="ECO:0000256" key="1">
    <source>
        <dbReference type="SAM" id="MobiDB-lite"/>
    </source>
</evidence>
<feature type="compositionally biased region" description="Low complexity" evidence="1">
    <location>
        <begin position="468"/>
        <end position="480"/>
    </location>
</feature>